<protein>
    <submittedName>
        <fullName evidence="1">Four helix bundle protein</fullName>
    </submittedName>
</protein>
<gene>
    <name evidence="1" type="ORF">SAMN05444280_107110</name>
</gene>
<dbReference type="Pfam" id="PF05635">
    <property type="entry name" value="23S_rRNA_IVP"/>
    <property type="match status" value="1"/>
</dbReference>
<dbReference type="AlphaFoldDB" id="A0A1M6ET33"/>
<evidence type="ECO:0000313" key="1">
    <source>
        <dbReference type="EMBL" id="SHI88641.1"/>
    </source>
</evidence>
<dbReference type="CDD" id="cd16377">
    <property type="entry name" value="23S_rRNA_IVP_like"/>
    <property type="match status" value="1"/>
</dbReference>
<dbReference type="InterPro" id="IPR036583">
    <property type="entry name" value="23S_rRNA_IVS_sf"/>
</dbReference>
<dbReference type="Gene3D" id="1.20.1440.60">
    <property type="entry name" value="23S rRNA-intervening sequence"/>
    <property type="match status" value="1"/>
</dbReference>
<dbReference type="EMBL" id="FQZE01000007">
    <property type="protein sequence ID" value="SHI88641.1"/>
    <property type="molecule type" value="Genomic_DNA"/>
</dbReference>
<accession>A0A1M6ET33</accession>
<reference evidence="1 2" key="1">
    <citation type="submission" date="2016-11" db="EMBL/GenBank/DDBJ databases">
        <authorList>
            <person name="Jaros S."/>
            <person name="Januszkiewicz K."/>
            <person name="Wedrychowicz H."/>
        </authorList>
    </citation>
    <scope>NUCLEOTIDE SEQUENCE [LARGE SCALE GENOMIC DNA]</scope>
    <source>
        <strain evidence="1 2">DSM 27063</strain>
    </source>
</reference>
<dbReference type="SUPFAM" id="SSF158446">
    <property type="entry name" value="IVS-encoded protein-like"/>
    <property type="match status" value="1"/>
</dbReference>
<evidence type="ECO:0000313" key="2">
    <source>
        <dbReference type="Proteomes" id="UP000184050"/>
    </source>
</evidence>
<dbReference type="PANTHER" id="PTHR38471:SF2">
    <property type="entry name" value="FOUR HELIX BUNDLE PROTEIN"/>
    <property type="match status" value="1"/>
</dbReference>
<organism evidence="1 2">
    <name type="scientific">Tangfeifania diversioriginum</name>
    <dbReference type="NCBI Taxonomy" id="1168035"/>
    <lineage>
        <taxon>Bacteria</taxon>
        <taxon>Pseudomonadati</taxon>
        <taxon>Bacteroidota</taxon>
        <taxon>Bacteroidia</taxon>
        <taxon>Marinilabiliales</taxon>
        <taxon>Prolixibacteraceae</taxon>
        <taxon>Tangfeifania</taxon>
    </lineage>
</organism>
<keyword evidence="2" id="KW-1185">Reference proteome</keyword>
<dbReference type="Proteomes" id="UP000184050">
    <property type="component" value="Unassembled WGS sequence"/>
</dbReference>
<dbReference type="OrthoDB" id="9811959at2"/>
<dbReference type="PANTHER" id="PTHR38471">
    <property type="entry name" value="FOUR HELIX BUNDLE PROTEIN"/>
    <property type="match status" value="1"/>
</dbReference>
<dbReference type="STRING" id="1168035.SAMN05444280_107110"/>
<dbReference type="RefSeq" id="WP_073167422.1">
    <property type="nucleotide sequence ID" value="NZ_FQZE01000007.1"/>
</dbReference>
<proteinExistence type="predicted"/>
<sequence>MDFKKLIVYQKAFKLAMKIYKISISFPKEEKYSLIDQIRRSSRSTCTNVAEAYRKRIYPKHFINKLTDSDGENSETVVWLDFALECKYLPKETYNSLHSECVEIGKLLNYMINNPDKFGSSKAF</sequence>
<dbReference type="NCBIfam" id="TIGR02436">
    <property type="entry name" value="four helix bundle protein"/>
    <property type="match status" value="1"/>
</dbReference>
<dbReference type="InterPro" id="IPR012657">
    <property type="entry name" value="23S_rRNA-intervening_sequence"/>
</dbReference>
<name>A0A1M6ET33_9BACT</name>